<dbReference type="EMBL" id="CP139960">
    <property type="protein sequence ID" value="WQD38574.1"/>
    <property type="molecule type" value="Genomic_DNA"/>
</dbReference>
<evidence type="ECO:0000313" key="2">
    <source>
        <dbReference type="Proteomes" id="UP001325680"/>
    </source>
</evidence>
<protein>
    <submittedName>
        <fullName evidence="1">Uncharacterized protein</fullName>
    </submittedName>
</protein>
<keyword evidence="2" id="KW-1185">Reference proteome</keyword>
<reference evidence="1 2" key="1">
    <citation type="submission" date="2023-12" db="EMBL/GenBank/DDBJ databases">
        <title>Genome sequencing and assembly of bacterial species from a model synthetic community.</title>
        <authorList>
            <person name="Hogle S.L."/>
        </authorList>
    </citation>
    <scope>NUCLEOTIDE SEQUENCE [LARGE SCALE GENOMIC DNA]</scope>
    <source>
        <strain evidence="1 2">HAMBI_3031</strain>
    </source>
</reference>
<dbReference type="RefSeq" id="WP_114791317.1">
    <property type="nucleotide sequence ID" value="NZ_CP139960.1"/>
</dbReference>
<accession>A0ABZ0W6K3</accession>
<dbReference type="Proteomes" id="UP001325680">
    <property type="component" value="Chromosome"/>
</dbReference>
<proteinExistence type="predicted"/>
<evidence type="ECO:0000313" key="1">
    <source>
        <dbReference type="EMBL" id="WQD38574.1"/>
    </source>
</evidence>
<organism evidence="1 2">
    <name type="scientific">Niabella yanshanensis</name>
    <dbReference type="NCBI Taxonomy" id="577386"/>
    <lineage>
        <taxon>Bacteria</taxon>
        <taxon>Pseudomonadati</taxon>
        <taxon>Bacteroidota</taxon>
        <taxon>Chitinophagia</taxon>
        <taxon>Chitinophagales</taxon>
        <taxon>Chitinophagaceae</taxon>
        <taxon>Niabella</taxon>
    </lineage>
</organism>
<gene>
    <name evidence="1" type="ORF">U0035_00240</name>
</gene>
<sequence>MTQMIIPMEMQVRLDYERKDWPPLVRELRPIIWEEGPSYCCLLGPDFREGILGYGPTIEEAVADWELHVQERLEHHEPGDEIAAFIEETLQVPGIKSGTGDRNPIRYEA</sequence>
<name>A0ABZ0W6K3_9BACT</name>